<dbReference type="OrthoDB" id="3035080at2759"/>
<evidence type="ECO:0000313" key="1">
    <source>
        <dbReference type="EMBL" id="KAF7328902.1"/>
    </source>
</evidence>
<organism evidence="1 2">
    <name type="scientific">Mycena venus</name>
    <dbReference type="NCBI Taxonomy" id="2733690"/>
    <lineage>
        <taxon>Eukaryota</taxon>
        <taxon>Fungi</taxon>
        <taxon>Dikarya</taxon>
        <taxon>Basidiomycota</taxon>
        <taxon>Agaricomycotina</taxon>
        <taxon>Agaricomycetes</taxon>
        <taxon>Agaricomycetidae</taxon>
        <taxon>Agaricales</taxon>
        <taxon>Marasmiineae</taxon>
        <taxon>Mycenaceae</taxon>
        <taxon>Mycena</taxon>
    </lineage>
</organism>
<comment type="caution">
    <text evidence="1">The sequence shown here is derived from an EMBL/GenBank/DDBJ whole genome shotgun (WGS) entry which is preliminary data.</text>
</comment>
<gene>
    <name evidence="1" type="ORF">MVEN_02519900</name>
</gene>
<keyword evidence="2" id="KW-1185">Reference proteome</keyword>
<protein>
    <submittedName>
        <fullName evidence="1">Uncharacterized protein</fullName>
    </submittedName>
</protein>
<dbReference type="Proteomes" id="UP000620124">
    <property type="component" value="Unassembled WGS sequence"/>
</dbReference>
<sequence>MPEDLIQRWKSYRFVFSWDGSQNSTRNLFMPQDMGYVLSLSPQMLRVLQMRMSGSLLVSLADCHRQIMAQSLQFTRIFQARWLLLGLLGSQPNLPSLYQVHLLLGVSWDDIIAVLSTVRAIVDQGSQQVAAGTLTILAVSLELFPANIPNLISDLSCGLLRIILQIDTADRNSNPWRRLESLRGRDNWGSFIRFCPCSSTELLYLLHNFVPPLRNMQEDLHNILQWLQGLPNPPLNLIQQWLSRFSGNLCNSEGIENNYSPEHFERQWRKKSEVIINSFI</sequence>
<dbReference type="EMBL" id="JACAZI010000034">
    <property type="protein sequence ID" value="KAF7328902.1"/>
    <property type="molecule type" value="Genomic_DNA"/>
</dbReference>
<proteinExistence type="predicted"/>
<accession>A0A8H7CA94</accession>
<evidence type="ECO:0000313" key="2">
    <source>
        <dbReference type="Proteomes" id="UP000620124"/>
    </source>
</evidence>
<reference evidence="1" key="1">
    <citation type="submission" date="2020-05" db="EMBL/GenBank/DDBJ databases">
        <title>Mycena genomes resolve the evolution of fungal bioluminescence.</title>
        <authorList>
            <person name="Tsai I.J."/>
        </authorList>
    </citation>
    <scope>NUCLEOTIDE SEQUENCE</scope>
    <source>
        <strain evidence="1">CCC161011</strain>
    </source>
</reference>
<name>A0A8H7CA94_9AGAR</name>
<dbReference type="AlphaFoldDB" id="A0A8H7CA94"/>